<proteinExistence type="inferred from homology"/>
<gene>
    <name evidence="13" type="primary">Nodal</name>
    <name evidence="13" type="ORF">PTEBUR_R01710</name>
</gene>
<dbReference type="PROSITE" id="PS00250">
    <property type="entry name" value="TGF_BETA_1"/>
    <property type="match status" value="1"/>
</dbReference>
<evidence type="ECO:0000256" key="8">
    <source>
        <dbReference type="ARBA" id="ARBA00023157"/>
    </source>
</evidence>
<comment type="subcellular location">
    <subcellularLocation>
        <location evidence="1">Secreted</location>
    </subcellularLocation>
</comment>
<feature type="compositionally biased region" description="Basic residues" evidence="11">
    <location>
        <begin position="180"/>
        <end position="192"/>
    </location>
</feature>
<dbReference type="Gene3D" id="2.10.90.10">
    <property type="entry name" value="Cystine-knot cytokines"/>
    <property type="match status" value="1"/>
</dbReference>
<reference evidence="13 14" key="1">
    <citation type="submission" date="2019-09" db="EMBL/GenBank/DDBJ databases">
        <title>Bird 10,000 Genomes (B10K) Project - Family phase.</title>
        <authorList>
            <person name="Zhang G."/>
        </authorList>
    </citation>
    <scope>NUCLEOTIDE SEQUENCE [LARGE SCALE GENOMIC DNA]</scope>
    <source>
        <strain evidence="13">B10K-DU-027-49</strain>
        <tissue evidence="13">Muscle</tissue>
    </source>
</reference>
<keyword evidence="9" id="KW-0325">Glycoprotein</keyword>
<keyword evidence="5" id="KW-0165">Cleavage on pair of basic residues</keyword>
<dbReference type="PANTHER" id="PTHR11848:SF159">
    <property type="entry name" value="NODAL HOMOLOG"/>
    <property type="match status" value="1"/>
</dbReference>
<dbReference type="AlphaFoldDB" id="A0A7K5YCZ6"/>
<dbReference type="SMART" id="SM00204">
    <property type="entry name" value="TGFB"/>
    <property type="match status" value="1"/>
</dbReference>
<evidence type="ECO:0000256" key="1">
    <source>
        <dbReference type="ARBA" id="ARBA00004613"/>
    </source>
</evidence>
<dbReference type="SUPFAM" id="SSF57501">
    <property type="entry name" value="Cystine-knot cytokines"/>
    <property type="match status" value="1"/>
</dbReference>
<evidence type="ECO:0000313" key="13">
    <source>
        <dbReference type="EMBL" id="NWU63134.1"/>
    </source>
</evidence>
<name>A0A7K5YCZ6_9AVES</name>
<feature type="region of interest" description="Disordered" evidence="11">
    <location>
        <begin position="155"/>
        <end position="204"/>
    </location>
</feature>
<dbReference type="GO" id="GO:0005615">
    <property type="term" value="C:extracellular space"/>
    <property type="evidence" value="ECO:0007669"/>
    <property type="project" value="TreeGrafter"/>
</dbReference>
<dbReference type="GO" id="GO:0007369">
    <property type="term" value="P:gastrulation"/>
    <property type="evidence" value="ECO:0007669"/>
    <property type="project" value="UniProtKB-ARBA"/>
</dbReference>
<dbReference type="PANTHER" id="PTHR11848">
    <property type="entry name" value="TGF-BETA FAMILY"/>
    <property type="match status" value="1"/>
</dbReference>
<keyword evidence="3" id="KW-0217">Developmental protein</keyword>
<dbReference type="PRINTS" id="PR00669">
    <property type="entry name" value="INHIBINA"/>
</dbReference>
<evidence type="ECO:0000256" key="9">
    <source>
        <dbReference type="ARBA" id="ARBA00023180"/>
    </source>
</evidence>
<evidence type="ECO:0000256" key="10">
    <source>
        <dbReference type="RuleBase" id="RU000354"/>
    </source>
</evidence>
<feature type="non-terminal residue" evidence="13">
    <location>
        <position position="1"/>
    </location>
</feature>
<dbReference type="EMBL" id="VYZE01000088">
    <property type="protein sequence ID" value="NWU63134.1"/>
    <property type="molecule type" value="Genomic_DNA"/>
</dbReference>
<dbReference type="GO" id="GO:0009888">
    <property type="term" value="P:tissue development"/>
    <property type="evidence" value="ECO:0007669"/>
    <property type="project" value="UniProtKB-ARBA"/>
</dbReference>
<feature type="non-terminal residue" evidence="13">
    <location>
        <position position="310"/>
    </location>
</feature>
<keyword evidence="7 10" id="KW-0339">Growth factor</keyword>
<dbReference type="CDD" id="cd13759">
    <property type="entry name" value="TGF_beta_NODAL"/>
    <property type="match status" value="1"/>
</dbReference>
<sequence>QHGSRWALSFDMSSLSSSQEVSLAELRVRLPALSPSRNISLDIYHGRRRCWGGGTCAHQLLLGTVPGGPAPTQASWKVFEVTSLLRSWLHQAVTPGHPDPVGWEQWEMSGSAAWETTTMRSPTPSDTGHGDPALSQDAKDGALLLVFSKDKSPGEHSLIRTAETSKHVMRDSGSQGVGMRRQRRNKKEKQRIKASDAAAAAPGDEGRSLCRRVDMVVDFEQTGWGSWIVYPKKYNAYRCEGLCPSPVDETFKPTNHAYIQSLLQLYKPNQVPCPACSPIRMSPLSMLYYEKGEIVVRHHEDMIIEECGCN</sequence>
<dbReference type="InterPro" id="IPR015615">
    <property type="entry name" value="TGF-beta-rel"/>
</dbReference>
<dbReference type="Proteomes" id="UP000522270">
    <property type="component" value="Unassembled WGS sequence"/>
</dbReference>
<dbReference type="PROSITE" id="PS51362">
    <property type="entry name" value="TGF_BETA_2"/>
    <property type="match status" value="1"/>
</dbReference>
<evidence type="ECO:0000256" key="3">
    <source>
        <dbReference type="ARBA" id="ARBA00022473"/>
    </source>
</evidence>
<dbReference type="Pfam" id="PF00019">
    <property type="entry name" value="TGF_beta"/>
    <property type="match status" value="1"/>
</dbReference>
<dbReference type="OrthoDB" id="5949851at2759"/>
<dbReference type="InterPro" id="IPR029034">
    <property type="entry name" value="Cystine-knot_cytokine"/>
</dbReference>
<dbReference type="GO" id="GO:0008083">
    <property type="term" value="F:growth factor activity"/>
    <property type="evidence" value="ECO:0007669"/>
    <property type="project" value="UniProtKB-KW"/>
</dbReference>
<organism evidence="13 14">
    <name type="scientific">Pterocles burchelli</name>
    <dbReference type="NCBI Taxonomy" id="2585816"/>
    <lineage>
        <taxon>Eukaryota</taxon>
        <taxon>Metazoa</taxon>
        <taxon>Chordata</taxon>
        <taxon>Craniata</taxon>
        <taxon>Vertebrata</taxon>
        <taxon>Euteleostomi</taxon>
        <taxon>Archelosauria</taxon>
        <taxon>Archosauria</taxon>
        <taxon>Dinosauria</taxon>
        <taxon>Saurischia</taxon>
        <taxon>Theropoda</taxon>
        <taxon>Coelurosauria</taxon>
        <taxon>Aves</taxon>
        <taxon>Neognathae</taxon>
        <taxon>Neoaves</taxon>
        <taxon>Columbimorphae</taxon>
        <taxon>Pterocliformes</taxon>
        <taxon>Pteroclidae</taxon>
        <taxon>Pterocles</taxon>
    </lineage>
</organism>
<keyword evidence="4" id="KW-0964">Secreted</keyword>
<feature type="compositionally biased region" description="Polar residues" evidence="11">
    <location>
        <begin position="116"/>
        <end position="126"/>
    </location>
</feature>
<evidence type="ECO:0000256" key="4">
    <source>
        <dbReference type="ARBA" id="ARBA00022525"/>
    </source>
</evidence>
<keyword evidence="14" id="KW-1185">Reference proteome</keyword>
<evidence type="ECO:0000256" key="11">
    <source>
        <dbReference type="SAM" id="MobiDB-lite"/>
    </source>
</evidence>
<dbReference type="GO" id="GO:0005125">
    <property type="term" value="F:cytokine activity"/>
    <property type="evidence" value="ECO:0007669"/>
    <property type="project" value="TreeGrafter"/>
</dbReference>
<feature type="region of interest" description="Disordered" evidence="11">
    <location>
        <begin position="116"/>
        <end position="135"/>
    </location>
</feature>
<feature type="compositionally biased region" description="Basic and acidic residues" evidence="11">
    <location>
        <begin position="155"/>
        <end position="170"/>
    </location>
</feature>
<dbReference type="InterPro" id="IPR017948">
    <property type="entry name" value="TGFb_CS"/>
</dbReference>
<dbReference type="InterPro" id="IPR001839">
    <property type="entry name" value="TGF-b_C"/>
</dbReference>
<evidence type="ECO:0000256" key="5">
    <source>
        <dbReference type="ARBA" id="ARBA00022685"/>
    </source>
</evidence>
<keyword evidence="6" id="KW-0732">Signal</keyword>
<comment type="similarity">
    <text evidence="2 10">Belongs to the TGF-beta family.</text>
</comment>
<protein>
    <submittedName>
        <fullName evidence="13">NODAL protein</fullName>
    </submittedName>
</protein>
<evidence type="ECO:0000256" key="2">
    <source>
        <dbReference type="ARBA" id="ARBA00006656"/>
    </source>
</evidence>
<evidence type="ECO:0000256" key="6">
    <source>
        <dbReference type="ARBA" id="ARBA00022729"/>
    </source>
</evidence>
<accession>A0A7K5YCZ6</accession>
<evidence type="ECO:0000259" key="12">
    <source>
        <dbReference type="PROSITE" id="PS51362"/>
    </source>
</evidence>
<feature type="domain" description="TGF-beta family profile" evidence="12">
    <location>
        <begin position="181"/>
        <end position="310"/>
    </location>
</feature>
<evidence type="ECO:0000313" key="14">
    <source>
        <dbReference type="Proteomes" id="UP000522270"/>
    </source>
</evidence>
<dbReference type="FunFam" id="2.10.90.10:FF:000026">
    <property type="entry name" value="Nodal homolog 3-A"/>
    <property type="match status" value="1"/>
</dbReference>
<keyword evidence="8" id="KW-1015">Disulfide bond</keyword>
<comment type="caution">
    <text evidence="13">The sequence shown here is derived from an EMBL/GenBank/DDBJ whole genome shotgun (WGS) entry which is preliminary data.</text>
</comment>
<evidence type="ECO:0000256" key="7">
    <source>
        <dbReference type="ARBA" id="ARBA00023030"/>
    </source>
</evidence>